<evidence type="ECO:0000313" key="3">
    <source>
        <dbReference type="EMBL" id="POS77925.1"/>
    </source>
</evidence>
<organism evidence="3 4">
    <name type="scientific">Diaporthe helianthi</name>
    <dbReference type="NCBI Taxonomy" id="158607"/>
    <lineage>
        <taxon>Eukaryota</taxon>
        <taxon>Fungi</taxon>
        <taxon>Dikarya</taxon>
        <taxon>Ascomycota</taxon>
        <taxon>Pezizomycotina</taxon>
        <taxon>Sordariomycetes</taxon>
        <taxon>Sordariomycetidae</taxon>
        <taxon>Diaporthales</taxon>
        <taxon>Diaporthaceae</taxon>
        <taxon>Diaporthe</taxon>
    </lineage>
</organism>
<dbReference type="AlphaFoldDB" id="A0A2P5I604"/>
<feature type="transmembrane region" description="Helical" evidence="2">
    <location>
        <begin position="253"/>
        <end position="275"/>
    </location>
</feature>
<evidence type="ECO:0000256" key="1">
    <source>
        <dbReference type="SAM" id="MobiDB-lite"/>
    </source>
</evidence>
<evidence type="ECO:0000313" key="4">
    <source>
        <dbReference type="Proteomes" id="UP000094444"/>
    </source>
</evidence>
<dbReference type="Proteomes" id="UP000094444">
    <property type="component" value="Unassembled WGS sequence"/>
</dbReference>
<gene>
    <name evidence="3" type="ORF">DHEL01_v203692</name>
</gene>
<reference evidence="3" key="1">
    <citation type="submission" date="2017-09" db="EMBL/GenBank/DDBJ databases">
        <title>Polyketide synthases of a Diaporthe helianthi virulent isolate.</title>
        <authorList>
            <person name="Baroncelli R."/>
        </authorList>
    </citation>
    <scope>NUCLEOTIDE SEQUENCE [LARGE SCALE GENOMIC DNA]</scope>
    <source>
        <strain evidence="3">7/96</strain>
    </source>
</reference>
<feature type="region of interest" description="Disordered" evidence="1">
    <location>
        <begin position="51"/>
        <end position="71"/>
    </location>
</feature>
<dbReference type="InParanoid" id="A0A2P5I604"/>
<evidence type="ECO:0000256" key="2">
    <source>
        <dbReference type="SAM" id="Phobius"/>
    </source>
</evidence>
<name>A0A2P5I604_DIAHE</name>
<dbReference type="EMBL" id="MAVT02000229">
    <property type="protein sequence ID" value="POS77925.1"/>
    <property type="molecule type" value="Genomic_DNA"/>
</dbReference>
<comment type="caution">
    <text evidence="3">The sequence shown here is derived from an EMBL/GenBank/DDBJ whole genome shotgun (WGS) entry which is preliminary data.</text>
</comment>
<keyword evidence="2" id="KW-0472">Membrane</keyword>
<keyword evidence="2" id="KW-1133">Transmembrane helix</keyword>
<proteinExistence type="predicted"/>
<feature type="compositionally biased region" description="Polar residues" evidence="1">
    <location>
        <begin position="58"/>
        <end position="71"/>
    </location>
</feature>
<keyword evidence="2" id="KW-0812">Transmembrane</keyword>
<sequence length="431" mass="48635">MDISSVLDGMQWRPILLVEKDWNEILAMDIPESCIICTFLSSPMHNEVLISSKHESRTSTTPTSRQDNRSTTDSSLALSLSFGPSCQLISTRCFRSSPSSEILCGNLRCLELFRQSPSSLWSTVTTQRHDGDDALTVKQFVEKATLGRNQLAASSDNHYAHDEVRRLEQDLLAHRTRPPSAAERTAKLDELISVLTKCDTAKSKGLRRRVRFACWCVDVIKRRVGTGKEKEYQRRKERRLIALNNIVSELAPWLGAYALAFFLVADTANYSYYVLAKRNADRRQKCVRQAAQELLKMEIRVRRDQLWFHPGALISWFLGDGYSKICEALGLGVFADPYLDRQGMGFDVPWASHLGPLFARKPARDGRIGGDDQHAVLNPQVHARQGEAPLDPDVSVNLPRKRLRMYGPDFGMSHDVDHMLAFRGTPNSAFS</sequence>
<accession>A0A2P5I604</accession>
<keyword evidence="4" id="KW-1185">Reference proteome</keyword>
<protein>
    <submittedName>
        <fullName evidence="3">Uncharacterized protein</fullName>
    </submittedName>
</protein>